<dbReference type="InterPro" id="IPR005805">
    <property type="entry name" value="Rieske_Fe-S_prot_C"/>
</dbReference>
<dbReference type="RefSeq" id="WP_147189636.1">
    <property type="nucleotide sequence ID" value="NZ_CP042435.1"/>
</dbReference>
<organism evidence="8 9">
    <name type="scientific">Panacibacter ginsenosidivorans</name>
    <dbReference type="NCBI Taxonomy" id="1813871"/>
    <lineage>
        <taxon>Bacteria</taxon>
        <taxon>Pseudomonadati</taxon>
        <taxon>Bacteroidota</taxon>
        <taxon>Chitinophagia</taxon>
        <taxon>Chitinophagales</taxon>
        <taxon>Chitinophagaceae</taxon>
        <taxon>Panacibacter</taxon>
    </lineage>
</organism>
<dbReference type="Gene3D" id="2.102.10.10">
    <property type="entry name" value="Rieske [2Fe-2S] iron-sulphur domain"/>
    <property type="match status" value="1"/>
</dbReference>
<dbReference type="SUPFAM" id="SSF50022">
    <property type="entry name" value="ISP domain"/>
    <property type="match status" value="1"/>
</dbReference>
<dbReference type="CDD" id="cd03467">
    <property type="entry name" value="Rieske"/>
    <property type="match status" value="1"/>
</dbReference>
<dbReference type="GO" id="GO:0051537">
    <property type="term" value="F:2 iron, 2 sulfur cluster binding"/>
    <property type="evidence" value="ECO:0007669"/>
    <property type="project" value="UniProtKB-KW"/>
</dbReference>
<dbReference type="PROSITE" id="PS51257">
    <property type="entry name" value="PROKAR_LIPOPROTEIN"/>
    <property type="match status" value="1"/>
</dbReference>
<dbReference type="PROSITE" id="PS51296">
    <property type="entry name" value="RIESKE"/>
    <property type="match status" value="1"/>
</dbReference>
<dbReference type="Proteomes" id="UP000321533">
    <property type="component" value="Chromosome"/>
</dbReference>
<reference evidence="8 9" key="1">
    <citation type="journal article" date="2016" name="Int. J. Syst. Evol. Microbiol.">
        <title>Panacibacter ginsenosidivorans gen. nov., sp. nov., with ginsenoside converting activity isolated from soil of a ginseng field.</title>
        <authorList>
            <person name="Siddiqi M.Z."/>
            <person name="Muhammad Shafi S."/>
            <person name="Choi K.D."/>
            <person name="Im W.T."/>
        </authorList>
    </citation>
    <scope>NUCLEOTIDE SEQUENCE [LARGE SCALE GENOMIC DNA]</scope>
    <source>
        <strain evidence="8 9">Gsoil1550</strain>
    </source>
</reference>
<dbReference type="KEGG" id="pgin:FRZ67_11170"/>
<keyword evidence="3" id="KW-0408">Iron</keyword>
<keyword evidence="5" id="KW-1015">Disulfide bond</keyword>
<evidence type="ECO:0000256" key="1">
    <source>
        <dbReference type="ARBA" id="ARBA00022714"/>
    </source>
</evidence>
<evidence type="ECO:0000256" key="4">
    <source>
        <dbReference type="ARBA" id="ARBA00023014"/>
    </source>
</evidence>
<dbReference type="GO" id="GO:0046872">
    <property type="term" value="F:metal ion binding"/>
    <property type="evidence" value="ECO:0007669"/>
    <property type="project" value="UniProtKB-KW"/>
</dbReference>
<keyword evidence="9" id="KW-1185">Reference proteome</keyword>
<sequence length="136" mass="13995">MDRKQFLSEMGFSAAGLLMISCLGGCSKSSATPAASKDFTVDLNAGSSAALGSPGGYIYTNGVIVAQTLAGKFIAVSQSCTHEGVTVTYDGTADHFYCPAHGSVFNDSGKVINGPANNPLQEYTVDVNGSSLHIHV</sequence>
<dbReference type="Pfam" id="PF00355">
    <property type="entry name" value="Rieske"/>
    <property type="match status" value="1"/>
</dbReference>
<name>A0A5B8V9B2_9BACT</name>
<dbReference type="PRINTS" id="PR00162">
    <property type="entry name" value="RIESKE"/>
</dbReference>
<accession>A0A5B8V9B2</accession>
<dbReference type="OrthoDB" id="165343at2"/>
<evidence type="ECO:0000313" key="8">
    <source>
        <dbReference type="EMBL" id="QEC67829.1"/>
    </source>
</evidence>
<dbReference type="PANTHER" id="PTHR10134">
    <property type="entry name" value="CYTOCHROME B-C1 COMPLEX SUBUNIT RIESKE, MITOCHONDRIAL"/>
    <property type="match status" value="1"/>
</dbReference>
<evidence type="ECO:0000256" key="6">
    <source>
        <dbReference type="ARBA" id="ARBA00034078"/>
    </source>
</evidence>
<proteinExistence type="predicted"/>
<evidence type="ECO:0000256" key="2">
    <source>
        <dbReference type="ARBA" id="ARBA00022723"/>
    </source>
</evidence>
<protein>
    <submittedName>
        <fullName evidence="8">Rieske (2Fe-2S) protein</fullName>
    </submittedName>
</protein>
<dbReference type="InterPro" id="IPR017941">
    <property type="entry name" value="Rieske_2Fe-2S"/>
</dbReference>
<dbReference type="InterPro" id="IPR014349">
    <property type="entry name" value="Rieske_Fe-S_prot"/>
</dbReference>
<evidence type="ECO:0000313" key="9">
    <source>
        <dbReference type="Proteomes" id="UP000321533"/>
    </source>
</evidence>
<evidence type="ECO:0000256" key="5">
    <source>
        <dbReference type="ARBA" id="ARBA00023157"/>
    </source>
</evidence>
<keyword evidence="2" id="KW-0479">Metal-binding</keyword>
<comment type="cofactor">
    <cofactor evidence="6">
        <name>[2Fe-2S] cluster</name>
        <dbReference type="ChEBI" id="CHEBI:190135"/>
    </cofactor>
</comment>
<dbReference type="EMBL" id="CP042435">
    <property type="protein sequence ID" value="QEC67829.1"/>
    <property type="molecule type" value="Genomic_DNA"/>
</dbReference>
<dbReference type="GO" id="GO:0016020">
    <property type="term" value="C:membrane"/>
    <property type="evidence" value="ECO:0007669"/>
    <property type="project" value="InterPro"/>
</dbReference>
<dbReference type="AlphaFoldDB" id="A0A5B8V9B2"/>
<gene>
    <name evidence="8" type="ORF">FRZ67_11170</name>
</gene>
<evidence type="ECO:0000259" key="7">
    <source>
        <dbReference type="PROSITE" id="PS51296"/>
    </source>
</evidence>
<keyword evidence="1" id="KW-0001">2Fe-2S</keyword>
<feature type="domain" description="Rieske" evidence="7">
    <location>
        <begin position="63"/>
        <end position="134"/>
    </location>
</feature>
<keyword evidence="4" id="KW-0411">Iron-sulfur</keyword>
<evidence type="ECO:0000256" key="3">
    <source>
        <dbReference type="ARBA" id="ARBA00023004"/>
    </source>
</evidence>
<dbReference type="InterPro" id="IPR036922">
    <property type="entry name" value="Rieske_2Fe-2S_sf"/>
</dbReference>